<dbReference type="AlphaFoldDB" id="A0AAE3L2V8"/>
<sequence length="140" mass="15815">MTIISERILESIQGYVKQGKSLGTVVFWILTFYKEVKGLKGNYKNLPQCLIDNAKFCVWKYEKSKIDKKPRKVPYQVNGKKTMANKINTFTSFNDAVNAVDKFDGLGIGVFNNISAIDIDDCIDENGNFSKLAKEVMGIF</sequence>
<dbReference type="Proteomes" id="UP001205748">
    <property type="component" value="Unassembled WGS sequence"/>
</dbReference>
<evidence type="ECO:0000313" key="2">
    <source>
        <dbReference type="Proteomes" id="UP001205748"/>
    </source>
</evidence>
<name>A0AAE3L2V8_9FIRM</name>
<evidence type="ECO:0000313" key="1">
    <source>
        <dbReference type="EMBL" id="MCR1899384.1"/>
    </source>
</evidence>
<organism evidence="1 2">
    <name type="scientific">Irregularibacter muris</name>
    <dbReference type="NCBI Taxonomy" id="1796619"/>
    <lineage>
        <taxon>Bacteria</taxon>
        <taxon>Bacillati</taxon>
        <taxon>Bacillota</taxon>
        <taxon>Clostridia</taxon>
        <taxon>Eubacteriales</taxon>
        <taxon>Eubacteriaceae</taxon>
        <taxon>Irregularibacter</taxon>
    </lineage>
</organism>
<proteinExistence type="predicted"/>
<dbReference type="RefSeq" id="WP_257531698.1">
    <property type="nucleotide sequence ID" value="NZ_JANKAS010000009.1"/>
</dbReference>
<reference evidence="1" key="1">
    <citation type="submission" date="2022-07" db="EMBL/GenBank/DDBJ databases">
        <title>Enhanced cultured diversity of the mouse gut microbiota enables custom-made synthetic communities.</title>
        <authorList>
            <person name="Afrizal A."/>
        </authorList>
    </citation>
    <scope>NUCLEOTIDE SEQUENCE</scope>
    <source>
        <strain evidence="1">DSM 28593</strain>
    </source>
</reference>
<comment type="caution">
    <text evidence="1">The sequence shown here is derived from an EMBL/GenBank/DDBJ whole genome shotgun (WGS) entry which is preliminary data.</text>
</comment>
<dbReference type="EMBL" id="JANKAS010000009">
    <property type="protein sequence ID" value="MCR1899384.1"/>
    <property type="molecule type" value="Genomic_DNA"/>
</dbReference>
<protein>
    <submittedName>
        <fullName evidence="1">Uncharacterized protein</fullName>
    </submittedName>
</protein>
<keyword evidence="2" id="KW-1185">Reference proteome</keyword>
<accession>A0AAE3L2V8</accession>
<gene>
    <name evidence="1" type="ORF">NSA47_10350</name>
</gene>